<keyword evidence="1" id="KW-1133">Transmembrane helix</keyword>
<feature type="transmembrane region" description="Helical" evidence="1">
    <location>
        <begin position="20"/>
        <end position="46"/>
    </location>
</feature>
<name>A0A942UVN1_9FIRM</name>
<sequence length="88" mass="9898">MMHGFMDGFGGPFGFGSNLGVWVMVFQLVRTLLIIGAVIIIAKLFVKNGNKSNVNSNSFRAIDILKERYAKGEIDETEYQRRLNNLKS</sequence>
<keyword evidence="4" id="KW-1185">Reference proteome</keyword>
<feature type="domain" description="SHOCT" evidence="2">
    <location>
        <begin position="61"/>
        <end position="83"/>
    </location>
</feature>
<dbReference type="AlphaFoldDB" id="A0A942UVN1"/>
<organism evidence="3 4">
    <name type="scientific">Anaeromonas frigoriresistens</name>
    <dbReference type="NCBI Taxonomy" id="2683708"/>
    <lineage>
        <taxon>Bacteria</taxon>
        <taxon>Bacillati</taxon>
        <taxon>Bacillota</taxon>
        <taxon>Tissierellia</taxon>
        <taxon>Tissierellales</taxon>
        <taxon>Thermohalobacteraceae</taxon>
        <taxon>Anaeromonas</taxon>
    </lineage>
</organism>
<protein>
    <submittedName>
        <fullName evidence="3">SHOCT domain-containing protein</fullName>
    </submittedName>
</protein>
<evidence type="ECO:0000313" key="4">
    <source>
        <dbReference type="Proteomes" id="UP000724672"/>
    </source>
</evidence>
<dbReference type="InterPro" id="IPR018649">
    <property type="entry name" value="SHOCT"/>
</dbReference>
<proteinExistence type="predicted"/>
<evidence type="ECO:0000313" key="3">
    <source>
        <dbReference type="EMBL" id="MBS4538890.1"/>
    </source>
</evidence>
<gene>
    <name evidence="3" type="ORF">GOQ27_10465</name>
</gene>
<dbReference type="EMBL" id="WSFT01000039">
    <property type="protein sequence ID" value="MBS4538890.1"/>
    <property type="molecule type" value="Genomic_DNA"/>
</dbReference>
<evidence type="ECO:0000256" key="1">
    <source>
        <dbReference type="SAM" id="Phobius"/>
    </source>
</evidence>
<dbReference type="Pfam" id="PF09851">
    <property type="entry name" value="SHOCT"/>
    <property type="match status" value="1"/>
</dbReference>
<keyword evidence="1" id="KW-0472">Membrane</keyword>
<keyword evidence="1" id="KW-0812">Transmembrane</keyword>
<accession>A0A942UVN1</accession>
<dbReference type="RefSeq" id="WP_203366815.1">
    <property type="nucleotide sequence ID" value="NZ_WSFT01000039.1"/>
</dbReference>
<dbReference type="Proteomes" id="UP000724672">
    <property type="component" value="Unassembled WGS sequence"/>
</dbReference>
<comment type="caution">
    <text evidence="3">The sequence shown here is derived from an EMBL/GenBank/DDBJ whole genome shotgun (WGS) entry which is preliminary data.</text>
</comment>
<reference evidence="3" key="1">
    <citation type="submission" date="2019-12" db="EMBL/GenBank/DDBJ databases">
        <title>Clostridiaceae gen. nov. sp. nov., isolated from sediment in Xinjiang, China.</title>
        <authorList>
            <person name="Zhang R."/>
        </authorList>
    </citation>
    <scope>NUCLEOTIDE SEQUENCE</scope>
    <source>
        <strain evidence="3">D2Q-11</strain>
    </source>
</reference>
<evidence type="ECO:0000259" key="2">
    <source>
        <dbReference type="Pfam" id="PF09851"/>
    </source>
</evidence>